<accession>A0A7J6LSC1</accession>
<reference evidence="1 2" key="1">
    <citation type="submission" date="2020-04" db="EMBL/GenBank/DDBJ databases">
        <title>Perkinsus olseni comparative genomics.</title>
        <authorList>
            <person name="Bogema D.R."/>
        </authorList>
    </citation>
    <scope>NUCLEOTIDE SEQUENCE [LARGE SCALE GENOMIC DNA]</scope>
    <source>
        <strain evidence="1">ATCC PRA-31</strain>
    </source>
</reference>
<organism evidence="1 2">
    <name type="scientific">Perkinsus olseni</name>
    <name type="common">Perkinsus atlanticus</name>
    <dbReference type="NCBI Taxonomy" id="32597"/>
    <lineage>
        <taxon>Eukaryota</taxon>
        <taxon>Sar</taxon>
        <taxon>Alveolata</taxon>
        <taxon>Perkinsozoa</taxon>
        <taxon>Perkinsea</taxon>
        <taxon>Perkinsida</taxon>
        <taxon>Perkinsidae</taxon>
        <taxon>Perkinsus</taxon>
    </lineage>
</organism>
<name>A0A7J6LSC1_PEROL</name>
<dbReference type="AlphaFoldDB" id="A0A7J6LSC1"/>
<dbReference type="EMBL" id="JABANN010000328">
    <property type="protein sequence ID" value="KAF4662185.1"/>
    <property type="molecule type" value="Genomic_DNA"/>
</dbReference>
<evidence type="ECO:0000313" key="1">
    <source>
        <dbReference type="EMBL" id="KAF4662185.1"/>
    </source>
</evidence>
<evidence type="ECO:0000313" key="2">
    <source>
        <dbReference type="Proteomes" id="UP000572268"/>
    </source>
</evidence>
<protein>
    <submittedName>
        <fullName evidence="1">Uncharacterized protein</fullName>
    </submittedName>
</protein>
<comment type="caution">
    <text evidence="1">The sequence shown here is derived from an EMBL/GenBank/DDBJ whole genome shotgun (WGS) entry which is preliminary data.</text>
</comment>
<gene>
    <name evidence="1" type="ORF">FOL46_005408</name>
</gene>
<dbReference type="Proteomes" id="UP000572268">
    <property type="component" value="Unassembled WGS sequence"/>
</dbReference>
<proteinExistence type="predicted"/>
<sequence>MASLSEAVFVECPADVAALNEARMSVNLKSPVTREERRRFVRRVVPEPSILEHHIIRTVESFRTLDERSLSECLEALPENDPDAESPIGSLGWQLLTPRLSDAFHPQLRHRLRERYTVESLPALCGVREDFIGQAGESSDLQQLYVAGSERLHEVEDAMTAEGGFYPTAMEQLLSVAPLLREDAAKASEGRKELIDMDDVMPVYIFALLMSGMTKPFAVWHLLLDTLSEGPDSGVFCFVLYF</sequence>